<protein>
    <recommendedName>
        <fullName evidence="2">phosphoglycerate mutase (2,3-diphosphoglycerate-dependent)</fullName>
        <ecNumber evidence="2">5.4.2.11</ecNumber>
    </recommendedName>
</protein>
<dbReference type="InterPro" id="IPR029033">
    <property type="entry name" value="His_PPase_superfam"/>
</dbReference>
<keyword evidence="4" id="KW-0413">Isomerase</keyword>
<organism evidence="5 6">
    <name type="scientific">Paractinoplanes pyxinae</name>
    <dbReference type="NCBI Taxonomy" id="2997416"/>
    <lineage>
        <taxon>Bacteria</taxon>
        <taxon>Bacillati</taxon>
        <taxon>Actinomycetota</taxon>
        <taxon>Actinomycetes</taxon>
        <taxon>Micromonosporales</taxon>
        <taxon>Micromonosporaceae</taxon>
        <taxon>Paractinoplanes</taxon>
    </lineage>
</organism>
<sequence>MAIDVVFETHALSEDNERGFATGWLPGRLSERGRANAADMGRRRRDDGIAAVFSSDLRRAAETAEIALGDTSIPILYDWRLRECDFGEHNGAPSTQVGRDRLNYCDTPYPGGESHTQAIARVASVFPDLATRWAGRRIMLIGHMATYRALEQATTGRTVHDLVAATFEWQPEGWEYHLS</sequence>
<gene>
    <name evidence="5" type="ORF">OWR29_14555</name>
</gene>
<reference evidence="5" key="1">
    <citation type="submission" date="2022-11" db="EMBL/GenBank/DDBJ databases">
        <authorList>
            <person name="Somphong A."/>
            <person name="Phongsopitanun W."/>
        </authorList>
    </citation>
    <scope>NUCLEOTIDE SEQUENCE</scope>
    <source>
        <strain evidence="5">Pm04-4</strain>
    </source>
</reference>
<evidence type="ECO:0000256" key="1">
    <source>
        <dbReference type="ARBA" id="ARBA00006717"/>
    </source>
</evidence>
<evidence type="ECO:0000313" key="5">
    <source>
        <dbReference type="EMBL" id="MCY1139217.1"/>
    </source>
</evidence>
<dbReference type="SUPFAM" id="SSF53254">
    <property type="entry name" value="Phosphoglycerate mutase-like"/>
    <property type="match status" value="1"/>
</dbReference>
<accession>A0ABT4AY98</accession>
<dbReference type="RefSeq" id="WP_267563327.1">
    <property type="nucleotide sequence ID" value="NZ_JAPNTZ010000005.1"/>
</dbReference>
<dbReference type="InterPro" id="IPR013078">
    <property type="entry name" value="His_Pase_superF_clade-1"/>
</dbReference>
<evidence type="ECO:0000256" key="3">
    <source>
        <dbReference type="ARBA" id="ARBA00023152"/>
    </source>
</evidence>
<dbReference type="Proteomes" id="UP001151002">
    <property type="component" value="Unassembled WGS sequence"/>
</dbReference>
<keyword evidence="3" id="KW-0324">Glycolysis</keyword>
<evidence type="ECO:0000256" key="2">
    <source>
        <dbReference type="ARBA" id="ARBA00012028"/>
    </source>
</evidence>
<evidence type="ECO:0000313" key="6">
    <source>
        <dbReference type="Proteomes" id="UP001151002"/>
    </source>
</evidence>
<dbReference type="PANTHER" id="PTHR11931">
    <property type="entry name" value="PHOSPHOGLYCERATE MUTASE"/>
    <property type="match status" value="1"/>
</dbReference>
<proteinExistence type="inferred from homology"/>
<dbReference type="EMBL" id="JAPNTZ010000005">
    <property type="protein sequence ID" value="MCY1139217.1"/>
    <property type="molecule type" value="Genomic_DNA"/>
</dbReference>
<dbReference type="Pfam" id="PF00300">
    <property type="entry name" value="His_Phos_1"/>
    <property type="match status" value="1"/>
</dbReference>
<evidence type="ECO:0000256" key="4">
    <source>
        <dbReference type="ARBA" id="ARBA00023235"/>
    </source>
</evidence>
<dbReference type="EC" id="5.4.2.11" evidence="2"/>
<keyword evidence="6" id="KW-1185">Reference proteome</keyword>
<comment type="similarity">
    <text evidence="1">Belongs to the phosphoglycerate mutase family. BPG-dependent PGAM subfamily.</text>
</comment>
<name>A0ABT4AY98_9ACTN</name>
<dbReference type="Gene3D" id="3.40.50.1240">
    <property type="entry name" value="Phosphoglycerate mutase-like"/>
    <property type="match status" value="1"/>
</dbReference>
<dbReference type="CDD" id="cd07067">
    <property type="entry name" value="HP_PGM_like"/>
    <property type="match status" value="1"/>
</dbReference>
<comment type="caution">
    <text evidence="5">The sequence shown here is derived from an EMBL/GenBank/DDBJ whole genome shotgun (WGS) entry which is preliminary data.</text>
</comment>
<dbReference type="InterPro" id="IPR005952">
    <property type="entry name" value="Phosphogly_mut1"/>
</dbReference>